<keyword evidence="1 5" id="KW-0808">Transferase</keyword>
<keyword evidence="2" id="KW-0802">TPR repeat</keyword>
<organism evidence="4 6">
    <name type="scientific">Roseomonas mucosa</name>
    <dbReference type="NCBI Taxonomy" id="207340"/>
    <lineage>
        <taxon>Bacteria</taxon>
        <taxon>Pseudomonadati</taxon>
        <taxon>Pseudomonadota</taxon>
        <taxon>Alphaproteobacteria</taxon>
        <taxon>Acetobacterales</taxon>
        <taxon>Roseomonadaceae</taxon>
        <taxon>Roseomonas</taxon>
    </lineage>
</organism>
<dbReference type="EMBL" id="LLWF02000005">
    <property type="protein sequence ID" value="ONH84589.1"/>
    <property type="molecule type" value="Genomic_DNA"/>
</dbReference>
<dbReference type="PROSITE" id="PS50005">
    <property type="entry name" value="TPR"/>
    <property type="match status" value="1"/>
</dbReference>
<accession>A0A1S8D9K9</accession>
<dbReference type="Gene3D" id="3.40.50.2000">
    <property type="entry name" value="Glycogen Phosphorylase B"/>
    <property type="match status" value="1"/>
</dbReference>
<feature type="repeat" description="TPR" evidence="2">
    <location>
        <begin position="56"/>
        <end position="89"/>
    </location>
</feature>
<gene>
    <name evidence="5" type="primary">mshA_1</name>
    <name evidence="4" type="ORF">APZ41_003200</name>
    <name evidence="5" type="ORF">NCTC13291_00060</name>
</gene>
<evidence type="ECO:0000313" key="4">
    <source>
        <dbReference type="EMBL" id="ONH84589.1"/>
    </source>
</evidence>
<dbReference type="CDD" id="cd03809">
    <property type="entry name" value="GT4_MtfB-like"/>
    <property type="match status" value="1"/>
</dbReference>
<dbReference type="STRING" id="207340.APZ41_003200"/>
<dbReference type="SUPFAM" id="SSF53756">
    <property type="entry name" value="UDP-Glycosyltransferase/glycogen phosphorylase"/>
    <property type="match status" value="1"/>
</dbReference>
<evidence type="ECO:0000313" key="7">
    <source>
        <dbReference type="Proteomes" id="UP000254919"/>
    </source>
</evidence>
<sequence length="750" mass="82616">MRGGELILTKLASLTSPLRGEDRQFRRAGDEARDRKDWTAAAEFYRLHLEAEPEDAPIWVQLGHALKEQSQTADALLAYRRAAALAPEDGDAQLQFGRALVLAGRRGEAIECLAGALRLGASADAYRELVMLGESQIATELMGHWTEQELATATLLEVTDLLHYLDNHKTLSGIQRVQANIIEQVLALPPAALNAYRFVISSPTGLLLLQSDVLAQMIRYATSAVVSHDRLKELVADLRLSAQTLTPAPTQTLLVLGAFWNVRDVVYNCARLREIGVRVGLYVYDLIPITHPEFCDPTLSVWFTLAMGDGLLSFDFLLTISEHVAGDMRRLMAENGITGIEVEAVPLAHVLKPVPSRPAAAPGRWTPAIARLRDRPFVLSVSTIEARKNHAYLFRIWREMMTKGEAVPDLVFVGRPGWRVQDLMNQIRDTNHLDGRLHILHDLSDEELATLYQNCLFTAFPSFVEGWGLPVGESLTYGTPCVASSSSSIPEVGGDLVDYVDPLNLRDGIEVFRRMLFEPGLLDRRRAEIAARFRPRSWKDVTDNLLAAIERQRARPPKGRRASVASLPVGTTFKPSSLGRTHGMPPSYIAQPLRSVMVDGWYGCEGFGAWMAGEAARLAFYAKPTANGVWNGTDCIVAYLQLVGAPHAKGQVLHVAPRGVRIPLHAEFIENPATGRMVLQPNTSKVLRLRIAPPADGLVDLDFTLIGMAEQLAEGDPRRFAVGLCQVGWAPETDGPGRQNITERLLFDGA</sequence>
<feature type="domain" description="Glycosyl transferase family 1" evidence="3">
    <location>
        <begin position="373"/>
        <end position="495"/>
    </location>
</feature>
<dbReference type="InterPro" id="IPR011990">
    <property type="entry name" value="TPR-like_helical_dom_sf"/>
</dbReference>
<protein>
    <submittedName>
        <fullName evidence="5">D-inositol-3-phosphate glycosyltransferase</fullName>
        <ecNumber evidence="5">2.4.1.250</ecNumber>
    </submittedName>
</protein>
<keyword evidence="5" id="KW-0328">Glycosyltransferase</keyword>
<dbReference type="EMBL" id="UGVN01000001">
    <property type="protein sequence ID" value="SUE37242.1"/>
    <property type="molecule type" value="Genomic_DNA"/>
</dbReference>
<reference evidence="5 7" key="2">
    <citation type="submission" date="2018-06" db="EMBL/GenBank/DDBJ databases">
        <authorList>
            <consortium name="Pathogen Informatics"/>
            <person name="Doyle S."/>
        </authorList>
    </citation>
    <scope>NUCLEOTIDE SEQUENCE [LARGE SCALE GENOMIC DNA]</scope>
    <source>
        <strain evidence="5 7">NCTC13291</strain>
    </source>
</reference>
<name>A0A1S8D9K9_9PROT</name>
<dbReference type="SMART" id="SM00028">
    <property type="entry name" value="TPR"/>
    <property type="match status" value="3"/>
</dbReference>
<proteinExistence type="predicted"/>
<reference evidence="4 6" key="1">
    <citation type="submission" date="2016-12" db="EMBL/GenBank/DDBJ databases">
        <title>Draft genome sequence of Roseomonas mucosa strain AU37, isolated from a peripheral intravenous catheter.</title>
        <authorList>
            <person name="Choudhury M.A."/>
            <person name="Sidjabat H.E."/>
            <person name="Wailan A.M."/>
            <person name="Zhang L."/>
            <person name="Marsh N.M."/>
            <person name="Rickard C.M."/>
            <person name="Davies M."/>
            <person name="Mcmillan D.J."/>
        </authorList>
    </citation>
    <scope>NUCLEOTIDE SEQUENCE [LARGE SCALE GENOMIC DNA]</scope>
    <source>
        <strain evidence="4 6">SAVE376</strain>
    </source>
</reference>
<evidence type="ECO:0000259" key="3">
    <source>
        <dbReference type="Pfam" id="PF00534"/>
    </source>
</evidence>
<dbReference type="PANTHER" id="PTHR46401">
    <property type="entry name" value="GLYCOSYLTRANSFERASE WBBK-RELATED"/>
    <property type="match status" value="1"/>
</dbReference>
<dbReference type="Proteomes" id="UP000254919">
    <property type="component" value="Unassembled WGS sequence"/>
</dbReference>
<dbReference type="AlphaFoldDB" id="A0A1S8D9K9"/>
<dbReference type="InterPro" id="IPR019734">
    <property type="entry name" value="TPR_rpt"/>
</dbReference>
<evidence type="ECO:0000313" key="6">
    <source>
        <dbReference type="Proteomes" id="UP000054844"/>
    </source>
</evidence>
<evidence type="ECO:0000256" key="1">
    <source>
        <dbReference type="ARBA" id="ARBA00022679"/>
    </source>
</evidence>
<dbReference type="PANTHER" id="PTHR46401:SF2">
    <property type="entry name" value="GLYCOSYLTRANSFERASE WBBK-RELATED"/>
    <property type="match status" value="1"/>
</dbReference>
<dbReference type="SUPFAM" id="SSF48452">
    <property type="entry name" value="TPR-like"/>
    <property type="match status" value="1"/>
</dbReference>
<evidence type="ECO:0000256" key="2">
    <source>
        <dbReference type="PROSITE-ProRule" id="PRU00339"/>
    </source>
</evidence>
<dbReference type="Proteomes" id="UP000054844">
    <property type="component" value="Unassembled WGS sequence"/>
</dbReference>
<dbReference type="GO" id="GO:0102710">
    <property type="term" value="F:D-inositol-3-phosphate glycosyltransferase activity"/>
    <property type="evidence" value="ECO:0007669"/>
    <property type="project" value="UniProtKB-EC"/>
</dbReference>
<dbReference type="Pfam" id="PF00534">
    <property type="entry name" value="Glycos_transf_1"/>
    <property type="match status" value="1"/>
</dbReference>
<keyword evidence="6" id="KW-1185">Reference proteome</keyword>
<dbReference type="InterPro" id="IPR001296">
    <property type="entry name" value="Glyco_trans_1"/>
</dbReference>
<dbReference type="EC" id="2.4.1.250" evidence="5"/>
<evidence type="ECO:0000313" key="5">
    <source>
        <dbReference type="EMBL" id="SUE37242.1"/>
    </source>
</evidence>
<dbReference type="Gene3D" id="1.25.40.10">
    <property type="entry name" value="Tetratricopeptide repeat domain"/>
    <property type="match status" value="1"/>
</dbReference>